<name>A0A5B6X401_9ROSI</name>
<reference evidence="14" key="1">
    <citation type="journal article" date="2019" name="Plant Biotechnol. J.">
        <title>Genome sequencing of the Australian wild diploid species Gossypium australe highlights disease resistance and delayed gland morphogenesis.</title>
        <authorList>
            <person name="Cai Y."/>
            <person name="Cai X."/>
            <person name="Wang Q."/>
            <person name="Wang P."/>
            <person name="Zhang Y."/>
            <person name="Cai C."/>
            <person name="Xu Y."/>
            <person name="Wang K."/>
            <person name="Zhou Z."/>
            <person name="Wang C."/>
            <person name="Geng S."/>
            <person name="Li B."/>
            <person name="Dong Q."/>
            <person name="Hou Y."/>
            <person name="Wang H."/>
            <person name="Ai P."/>
            <person name="Liu Z."/>
            <person name="Yi F."/>
            <person name="Sun M."/>
            <person name="An G."/>
            <person name="Cheng J."/>
            <person name="Zhang Y."/>
            <person name="Shi Q."/>
            <person name="Xie Y."/>
            <person name="Shi X."/>
            <person name="Chang Y."/>
            <person name="Huang F."/>
            <person name="Chen Y."/>
            <person name="Hong S."/>
            <person name="Mi L."/>
            <person name="Sun Q."/>
            <person name="Zhang L."/>
            <person name="Zhou B."/>
            <person name="Peng R."/>
            <person name="Zhang X."/>
            <person name="Liu F."/>
        </authorList>
    </citation>
    <scope>NUCLEOTIDE SEQUENCE [LARGE SCALE GENOMIC DNA]</scope>
    <source>
        <strain evidence="14">cv. PA1801</strain>
    </source>
</reference>
<keyword evidence="9" id="KW-1071">Ligand-gated ion channel</keyword>
<evidence type="ECO:0000259" key="12">
    <source>
        <dbReference type="SMART" id="SM00079"/>
    </source>
</evidence>
<keyword evidence="14" id="KW-1185">Reference proteome</keyword>
<keyword evidence="10" id="KW-0407">Ion channel</keyword>
<sequence>MIHVDLQCNNIHFNDAEEVTVSTLGRLVMVVWLFLLMVITSSYTANLTSILTVQQLSSPITGVESLIANSWPIGYQVGSFAYGYLSDNLNIQRSRLVKLHSPEEYETALRLGPDNGGVAAIVDELSYVELFLSKRTDFGIIGQPFTKSGWGFAFQRDSPLAVDMSTAILQLSETGKLQEIHAKWFCKMGCPGERRGKSEPNQLHLVSFWGLYLLCGLITLVALLIFILRMVRQYARYRRRQMKLCHPSSSVQTTTRCSQVLFNFFDFIDEKEEAIKKMFMQCEINPVPETPTSTISTAT</sequence>
<dbReference type="InterPro" id="IPR001320">
    <property type="entry name" value="Iontro_rcpt_C"/>
</dbReference>
<comment type="caution">
    <text evidence="13">The sequence shown here is derived from an EMBL/GenBank/DDBJ whole genome shotgun (WGS) entry which is preliminary data.</text>
</comment>
<evidence type="ECO:0000256" key="5">
    <source>
        <dbReference type="ARBA" id="ARBA00023065"/>
    </source>
</evidence>
<keyword evidence="2" id="KW-0813">Transport</keyword>
<dbReference type="FunFam" id="3.40.190.10:FF:000175">
    <property type="entry name" value="Glutamate receptor"/>
    <property type="match status" value="1"/>
</dbReference>
<dbReference type="AlphaFoldDB" id="A0A5B6X401"/>
<evidence type="ECO:0000256" key="3">
    <source>
        <dbReference type="ARBA" id="ARBA00022692"/>
    </source>
</evidence>
<evidence type="ECO:0000256" key="8">
    <source>
        <dbReference type="ARBA" id="ARBA00023180"/>
    </source>
</evidence>
<dbReference type="Pfam" id="PF00060">
    <property type="entry name" value="Lig_chan"/>
    <property type="match status" value="1"/>
</dbReference>
<evidence type="ECO:0000313" key="13">
    <source>
        <dbReference type="EMBL" id="KAA3487852.1"/>
    </source>
</evidence>
<protein>
    <submittedName>
        <fullName evidence="13">Glutamate receptor 3.7-like</fullName>
    </submittedName>
</protein>
<dbReference type="SUPFAM" id="SSF53850">
    <property type="entry name" value="Periplasmic binding protein-like II"/>
    <property type="match status" value="1"/>
</dbReference>
<evidence type="ECO:0000256" key="1">
    <source>
        <dbReference type="ARBA" id="ARBA00004141"/>
    </source>
</evidence>
<keyword evidence="8" id="KW-0325">Glycoprotein</keyword>
<accession>A0A5B6X401</accession>
<evidence type="ECO:0000256" key="9">
    <source>
        <dbReference type="ARBA" id="ARBA00023286"/>
    </source>
</evidence>
<dbReference type="GO" id="GO:0016020">
    <property type="term" value="C:membrane"/>
    <property type="evidence" value="ECO:0007669"/>
    <property type="project" value="UniProtKB-SubCell"/>
</dbReference>
<evidence type="ECO:0000256" key="6">
    <source>
        <dbReference type="ARBA" id="ARBA00023136"/>
    </source>
</evidence>
<evidence type="ECO:0000256" key="4">
    <source>
        <dbReference type="ARBA" id="ARBA00022989"/>
    </source>
</evidence>
<evidence type="ECO:0000256" key="2">
    <source>
        <dbReference type="ARBA" id="ARBA00022448"/>
    </source>
</evidence>
<organism evidence="13 14">
    <name type="scientific">Gossypium australe</name>
    <dbReference type="NCBI Taxonomy" id="47621"/>
    <lineage>
        <taxon>Eukaryota</taxon>
        <taxon>Viridiplantae</taxon>
        <taxon>Streptophyta</taxon>
        <taxon>Embryophyta</taxon>
        <taxon>Tracheophyta</taxon>
        <taxon>Spermatophyta</taxon>
        <taxon>Magnoliopsida</taxon>
        <taxon>eudicotyledons</taxon>
        <taxon>Gunneridae</taxon>
        <taxon>Pentapetalae</taxon>
        <taxon>rosids</taxon>
        <taxon>malvids</taxon>
        <taxon>Malvales</taxon>
        <taxon>Malvaceae</taxon>
        <taxon>Malvoideae</taxon>
        <taxon>Gossypium</taxon>
    </lineage>
</organism>
<dbReference type="SMART" id="SM00079">
    <property type="entry name" value="PBPe"/>
    <property type="match status" value="1"/>
</dbReference>
<evidence type="ECO:0000256" key="7">
    <source>
        <dbReference type="ARBA" id="ARBA00023170"/>
    </source>
</evidence>
<keyword evidence="5" id="KW-0406">Ion transport</keyword>
<evidence type="ECO:0000313" key="14">
    <source>
        <dbReference type="Proteomes" id="UP000325315"/>
    </source>
</evidence>
<proteinExistence type="predicted"/>
<feature type="transmembrane region" description="Helical" evidence="11">
    <location>
        <begin position="209"/>
        <end position="231"/>
    </location>
</feature>
<evidence type="ECO:0000256" key="10">
    <source>
        <dbReference type="ARBA" id="ARBA00023303"/>
    </source>
</evidence>
<dbReference type="Gene3D" id="1.10.287.70">
    <property type="match status" value="1"/>
</dbReference>
<comment type="subcellular location">
    <subcellularLocation>
        <location evidence="1">Membrane</location>
        <topology evidence="1">Multi-pass membrane protein</topology>
    </subcellularLocation>
</comment>
<evidence type="ECO:0000256" key="11">
    <source>
        <dbReference type="SAM" id="Phobius"/>
    </source>
</evidence>
<keyword evidence="6 11" id="KW-0472">Membrane</keyword>
<dbReference type="PANTHER" id="PTHR18966">
    <property type="entry name" value="IONOTROPIC GLUTAMATE RECEPTOR"/>
    <property type="match status" value="1"/>
</dbReference>
<dbReference type="OrthoDB" id="5984008at2759"/>
<dbReference type="GO" id="GO:0015276">
    <property type="term" value="F:ligand-gated monoatomic ion channel activity"/>
    <property type="evidence" value="ECO:0007669"/>
    <property type="project" value="InterPro"/>
</dbReference>
<keyword evidence="4 11" id="KW-1133">Transmembrane helix</keyword>
<dbReference type="Proteomes" id="UP000325315">
    <property type="component" value="Unassembled WGS sequence"/>
</dbReference>
<feature type="domain" description="Ionotropic glutamate receptor C-terminal" evidence="12">
    <location>
        <begin position="5"/>
        <end position="187"/>
    </location>
</feature>
<dbReference type="Gene3D" id="3.40.190.10">
    <property type="entry name" value="Periplasmic binding protein-like II"/>
    <property type="match status" value="1"/>
</dbReference>
<dbReference type="EMBL" id="SMMG02000001">
    <property type="protein sequence ID" value="KAA3487852.1"/>
    <property type="molecule type" value="Genomic_DNA"/>
</dbReference>
<feature type="transmembrane region" description="Helical" evidence="11">
    <location>
        <begin position="27"/>
        <end position="45"/>
    </location>
</feature>
<keyword evidence="7 13" id="KW-0675">Receptor</keyword>
<keyword evidence="3 11" id="KW-0812">Transmembrane</keyword>
<dbReference type="InterPro" id="IPR015683">
    <property type="entry name" value="Ionotropic_Glu_rcpt"/>
</dbReference>
<gene>
    <name evidence="13" type="ORF">EPI10_031651</name>
</gene>